<dbReference type="EMBL" id="JBBNFP010000003">
    <property type="protein sequence ID" value="MEQ2485722.1"/>
    <property type="molecule type" value="Genomic_DNA"/>
</dbReference>
<dbReference type="RefSeq" id="WP_215758723.1">
    <property type="nucleotide sequence ID" value="NZ_JAHKBE010000002.1"/>
</dbReference>
<dbReference type="Proteomes" id="UP001487296">
    <property type="component" value="Unassembled WGS sequence"/>
</dbReference>
<sequence>MKVYTHFGGDDEGRRDELIRTIEHSVERLSLAELEALYYDLVAKDYIRK</sequence>
<comment type="caution">
    <text evidence="1">The sequence shown here is derived from an EMBL/GenBank/DDBJ whole genome shotgun (WGS) entry which is preliminary data.</text>
</comment>
<accession>A0ABV1FMU3</accession>
<protein>
    <submittedName>
        <fullName evidence="1">Uncharacterized protein</fullName>
    </submittedName>
</protein>
<organism evidence="1 2">
    <name type="scientific">Hallella faecis</name>
    <dbReference type="NCBI Taxonomy" id="2841596"/>
    <lineage>
        <taxon>Bacteria</taxon>
        <taxon>Pseudomonadati</taxon>
        <taxon>Bacteroidota</taxon>
        <taxon>Bacteroidia</taxon>
        <taxon>Bacteroidales</taxon>
        <taxon>Prevotellaceae</taxon>
        <taxon>Hallella</taxon>
    </lineage>
</organism>
<evidence type="ECO:0000313" key="2">
    <source>
        <dbReference type="Proteomes" id="UP001487296"/>
    </source>
</evidence>
<proteinExistence type="predicted"/>
<name>A0ABV1FMU3_9BACT</name>
<reference evidence="1 2" key="1">
    <citation type="submission" date="2024-04" db="EMBL/GenBank/DDBJ databases">
        <title>Human intestinal bacterial collection.</title>
        <authorList>
            <person name="Pauvert C."/>
            <person name="Hitch T.C.A."/>
            <person name="Clavel T."/>
        </authorList>
    </citation>
    <scope>NUCLEOTIDE SEQUENCE [LARGE SCALE GENOMIC DNA]</scope>
    <source>
        <strain evidence="1 2">CLA-AA-H145</strain>
    </source>
</reference>
<gene>
    <name evidence="1" type="ORF">AAAT34_01480</name>
</gene>
<evidence type="ECO:0000313" key="1">
    <source>
        <dbReference type="EMBL" id="MEQ2485722.1"/>
    </source>
</evidence>
<keyword evidence="2" id="KW-1185">Reference proteome</keyword>